<dbReference type="AlphaFoldDB" id="A0A232LTT6"/>
<comment type="caution">
    <text evidence="2">The sequence shown here is derived from an EMBL/GenBank/DDBJ whole genome shotgun (WGS) entry which is preliminary data.</text>
</comment>
<feature type="transmembrane region" description="Helical" evidence="1">
    <location>
        <begin position="158"/>
        <end position="178"/>
    </location>
</feature>
<evidence type="ECO:0000313" key="2">
    <source>
        <dbReference type="EMBL" id="OXV07580.1"/>
    </source>
</evidence>
<feature type="transmembrane region" description="Helical" evidence="1">
    <location>
        <begin position="184"/>
        <end position="204"/>
    </location>
</feature>
<dbReference type="OrthoDB" id="5412502at2759"/>
<keyword evidence="1" id="KW-1133">Transmembrane helix</keyword>
<accession>A0A232LTT6</accession>
<gene>
    <name evidence="2" type="ORF">Egran_04655</name>
</gene>
<keyword evidence="1" id="KW-0812">Transmembrane</keyword>
<proteinExistence type="predicted"/>
<protein>
    <submittedName>
        <fullName evidence="2">Uncharacterized protein</fullName>
    </submittedName>
</protein>
<feature type="transmembrane region" description="Helical" evidence="1">
    <location>
        <begin position="259"/>
        <end position="279"/>
    </location>
</feature>
<keyword evidence="1" id="KW-0472">Membrane</keyword>
<keyword evidence="3" id="KW-1185">Reference proteome</keyword>
<sequence>MSDNISGWFPYGRNNTSGWRFDAVSLIAVLGESLIARHIQPLSASKWCLLPRLIPAPQSFLLATRPPRLPSSPATVCGVHSKTVVDELNYFADIMHSASEMKAFQVAVFRVELANLRSRMTRRSRTFMTVRHSNTQLDDEFHYQKHHALIPPASMSPLNALTVVSCLITIGAFVWAFLVQDGGAALALATMSFASILIGIASYWTPLLAKRPTKSLVIEGDVVLRSRQGAFVIIECSEEVARELYTGPEECLYMVGSQWFNLLVGIGTILVMISVVLLGNCNWTMQVVIVGIYTLLNSFYWLVALLPKQWLWDMSRYHCEDITPERMKNAGVKGPNETPSFTRSLWFAIQVTKETEWVSISKAAPKTDAWDKWLRMAQENCDNPDWDAVGEKNKLMEESVNIANRTPTPTPPTPEEV</sequence>
<dbReference type="Proteomes" id="UP000243515">
    <property type="component" value="Unassembled WGS sequence"/>
</dbReference>
<name>A0A232LTT6_9EURO</name>
<evidence type="ECO:0000256" key="1">
    <source>
        <dbReference type="SAM" id="Phobius"/>
    </source>
</evidence>
<reference evidence="2 3" key="1">
    <citation type="journal article" date="2015" name="Environ. Microbiol.">
        <title>Metagenome sequence of Elaphomyces granulatus from sporocarp tissue reveals Ascomycota ectomycorrhizal fingerprints of genome expansion and a Proteobacteria-rich microbiome.</title>
        <authorList>
            <person name="Quandt C.A."/>
            <person name="Kohler A."/>
            <person name="Hesse C.N."/>
            <person name="Sharpton T.J."/>
            <person name="Martin F."/>
            <person name="Spatafora J.W."/>
        </authorList>
    </citation>
    <scope>NUCLEOTIDE SEQUENCE [LARGE SCALE GENOMIC DNA]</scope>
    <source>
        <strain evidence="2 3">OSC145934</strain>
    </source>
</reference>
<feature type="transmembrane region" description="Helical" evidence="1">
    <location>
        <begin position="285"/>
        <end position="306"/>
    </location>
</feature>
<evidence type="ECO:0000313" key="3">
    <source>
        <dbReference type="Proteomes" id="UP000243515"/>
    </source>
</evidence>
<organism evidence="2 3">
    <name type="scientific">Elaphomyces granulatus</name>
    <dbReference type="NCBI Taxonomy" id="519963"/>
    <lineage>
        <taxon>Eukaryota</taxon>
        <taxon>Fungi</taxon>
        <taxon>Dikarya</taxon>
        <taxon>Ascomycota</taxon>
        <taxon>Pezizomycotina</taxon>
        <taxon>Eurotiomycetes</taxon>
        <taxon>Eurotiomycetidae</taxon>
        <taxon>Eurotiales</taxon>
        <taxon>Elaphomycetaceae</taxon>
        <taxon>Elaphomyces</taxon>
    </lineage>
</organism>
<dbReference type="EMBL" id="NPHW01004716">
    <property type="protein sequence ID" value="OXV07580.1"/>
    <property type="molecule type" value="Genomic_DNA"/>
</dbReference>